<dbReference type="RefSeq" id="WP_203850085.1">
    <property type="nucleotide sequence ID" value="NZ_BAAAVW010000003.1"/>
</dbReference>
<evidence type="ECO:0000256" key="1">
    <source>
        <dbReference type="SAM" id="MobiDB-lite"/>
    </source>
</evidence>
<gene>
    <name evidence="2" type="ORF">Dsi01nite_064200</name>
</gene>
<feature type="region of interest" description="Disordered" evidence="1">
    <location>
        <begin position="351"/>
        <end position="433"/>
    </location>
</feature>
<accession>A0A919PQT0</accession>
<dbReference type="Proteomes" id="UP000660611">
    <property type="component" value="Unassembled WGS sequence"/>
</dbReference>
<name>A0A919PQT0_9ACTN</name>
<evidence type="ECO:0000313" key="3">
    <source>
        <dbReference type="Proteomes" id="UP000660611"/>
    </source>
</evidence>
<protein>
    <recommendedName>
        <fullName evidence="4">Alanine-rich protein</fullName>
    </recommendedName>
</protein>
<dbReference type="AlphaFoldDB" id="A0A919PQT0"/>
<evidence type="ECO:0008006" key="4">
    <source>
        <dbReference type="Google" id="ProtNLM"/>
    </source>
</evidence>
<sequence>MVTLTGHAYCWDVLGDPAFPDRAAGLGLDTVALAAAYHSVRAATPLHPRHRIVEAAHSALYRPVRDAAWRGRRLTPLAPGFLDAPDPVGAAAAALRSRGLGVTAWVVLTHNTRLGSAFPDVAVVNCFGDRYPYALCPSWTEVRDYAALLTAEAVRDVALDGVSLESCGQMGVAHAGHHDKTAGTWDPDEQRRLSVCCCPACRRAWAAEGADPDRIADQLRHGPLRPDDAAVVLGVRLRAAAAMREQCTAAAGGLPVLLHASPDPWATGPSPGHAVTGRLLLNAWAGLPARFADTAATATVHAYVTALADLDLPAHVRALVAAGAAGINLYHLGLASETVWRTLHTTAETLVSRDASRSPHASAETLASRDAPGSPHVTAETLASRDAPGSPHASAETPVSRDAPRSPHASAETPASRDAPRSPYTFAETLEKP</sequence>
<organism evidence="2 3">
    <name type="scientific">Dactylosporangium siamense</name>
    <dbReference type="NCBI Taxonomy" id="685454"/>
    <lineage>
        <taxon>Bacteria</taxon>
        <taxon>Bacillati</taxon>
        <taxon>Actinomycetota</taxon>
        <taxon>Actinomycetes</taxon>
        <taxon>Micromonosporales</taxon>
        <taxon>Micromonosporaceae</taxon>
        <taxon>Dactylosporangium</taxon>
    </lineage>
</organism>
<comment type="caution">
    <text evidence="2">The sequence shown here is derived from an EMBL/GenBank/DDBJ whole genome shotgun (WGS) entry which is preliminary data.</text>
</comment>
<dbReference type="EMBL" id="BONQ01000103">
    <property type="protein sequence ID" value="GIG48379.1"/>
    <property type="molecule type" value="Genomic_DNA"/>
</dbReference>
<keyword evidence="3" id="KW-1185">Reference proteome</keyword>
<proteinExistence type="predicted"/>
<evidence type="ECO:0000313" key="2">
    <source>
        <dbReference type="EMBL" id="GIG48379.1"/>
    </source>
</evidence>
<reference evidence="2" key="1">
    <citation type="submission" date="2021-01" db="EMBL/GenBank/DDBJ databases">
        <title>Whole genome shotgun sequence of Dactylosporangium siamense NBRC 106093.</title>
        <authorList>
            <person name="Komaki H."/>
            <person name="Tamura T."/>
        </authorList>
    </citation>
    <scope>NUCLEOTIDE SEQUENCE</scope>
    <source>
        <strain evidence="2">NBRC 106093</strain>
    </source>
</reference>